<evidence type="ECO:0000313" key="2">
    <source>
        <dbReference type="EMBL" id="QNG56004.1"/>
    </source>
</evidence>
<sequence>MPDRTPGPADAAGPPDADPPDSGLSDAVRRRLAAVFGDALPDTTGDERDPSPDSNDAQLLADRPPHHDR</sequence>
<dbReference type="KEGG" id="ppel:H6H00_04505"/>
<proteinExistence type="predicted"/>
<feature type="compositionally biased region" description="Low complexity" evidence="1">
    <location>
        <begin position="1"/>
        <end position="15"/>
    </location>
</feature>
<reference evidence="2 3" key="1">
    <citation type="submission" date="2020-08" db="EMBL/GenBank/DDBJ databases">
        <authorList>
            <person name="Mo P."/>
        </authorList>
    </citation>
    <scope>NUCLEOTIDE SEQUENCE [LARGE SCALE GENOMIC DNA]</scope>
    <source>
        <strain evidence="2 3">CGMCC 4.1532</strain>
    </source>
</reference>
<dbReference type="AlphaFoldDB" id="A0A7G7MT93"/>
<dbReference type="RefSeq" id="WP_185722933.1">
    <property type="nucleotide sequence ID" value="NZ_BAAAWI010000001.1"/>
</dbReference>
<keyword evidence="3" id="KW-1185">Reference proteome</keyword>
<evidence type="ECO:0000313" key="3">
    <source>
        <dbReference type="Proteomes" id="UP000515728"/>
    </source>
</evidence>
<dbReference type="EMBL" id="CP060131">
    <property type="protein sequence ID" value="QNG56004.1"/>
    <property type="molecule type" value="Genomic_DNA"/>
</dbReference>
<feature type="region of interest" description="Disordered" evidence="1">
    <location>
        <begin position="1"/>
        <end position="69"/>
    </location>
</feature>
<evidence type="ECO:0000256" key="1">
    <source>
        <dbReference type="SAM" id="MobiDB-lite"/>
    </source>
</evidence>
<organism evidence="2 3">
    <name type="scientific">Pseudonocardia petroleophila</name>
    <dbReference type="NCBI Taxonomy" id="37331"/>
    <lineage>
        <taxon>Bacteria</taxon>
        <taxon>Bacillati</taxon>
        <taxon>Actinomycetota</taxon>
        <taxon>Actinomycetes</taxon>
        <taxon>Pseudonocardiales</taxon>
        <taxon>Pseudonocardiaceae</taxon>
        <taxon>Pseudonocardia</taxon>
    </lineage>
</organism>
<name>A0A7G7MT93_9PSEU</name>
<accession>A0A7G7MT93</accession>
<dbReference type="Proteomes" id="UP000515728">
    <property type="component" value="Chromosome"/>
</dbReference>
<gene>
    <name evidence="2" type="ORF">H6H00_04505</name>
</gene>
<protein>
    <submittedName>
        <fullName evidence="2">Uncharacterized protein</fullName>
    </submittedName>
</protein>